<protein>
    <recommendedName>
        <fullName evidence="4">Alginate biosynthesis protein AlgF</fullName>
    </recommendedName>
</protein>
<dbReference type="InterPro" id="IPR035422">
    <property type="entry name" value="AlgF"/>
</dbReference>
<keyword evidence="5 8" id="KW-0732">Signal</keyword>
<name>A0ABT6AM97_9BURK</name>
<evidence type="ECO:0000256" key="5">
    <source>
        <dbReference type="ARBA" id="ARBA00022729"/>
    </source>
</evidence>
<dbReference type="Proteomes" id="UP001216674">
    <property type="component" value="Unassembled WGS sequence"/>
</dbReference>
<accession>A0ABT6AM97</accession>
<keyword evidence="7" id="KW-0016">Alginate biosynthesis</keyword>
<evidence type="ECO:0000313" key="9">
    <source>
        <dbReference type="EMBL" id="MDF3833752.1"/>
    </source>
</evidence>
<feature type="chain" id="PRO_5047020082" description="Alginate biosynthesis protein AlgF" evidence="8">
    <location>
        <begin position="26"/>
        <end position="232"/>
    </location>
</feature>
<comment type="caution">
    <text evidence="9">The sequence shown here is derived from an EMBL/GenBank/DDBJ whole genome shotgun (WGS) entry which is preliminary data.</text>
</comment>
<evidence type="ECO:0000256" key="6">
    <source>
        <dbReference type="ARBA" id="ARBA00022764"/>
    </source>
</evidence>
<comment type="pathway">
    <text evidence="2">Glycan biosynthesis; alginate biosynthesis.</text>
</comment>
<dbReference type="Pfam" id="PF11182">
    <property type="entry name" value="AlgF"/>
    <property type="match status" value="1"/>
</dbReference>
<comment type="subcellular location">
    <subcellularLocation>
        <location evidence="1">Periplasm</location>
    </subcellularLocation>
</comment>
<dbReference type="EMBL" id="JARJLM010000210">
    <property type="protein sequence ID" value="MDF3833752.1"/>
    <property type="molecule type" value="Genomic_DNA"/>
</dbReference>
<evidence type="ECO:0000256" key="1">
    <source>
        <dbReference type="ARBA" id="ARBA00004418"/>
    </source>
</evidence>
<dbReference type="RefSeq" id="WP_276264995.1">
    <property type="nucleotide sequence ID" value="NZ_JARJLM010000210.1"/>
</dbReference>
<organism evidence="9 10">
    <name type="scientific">Cupriavidus basilensis</name>
    <dbReference type="NCBI Taxonomy" id="68895"/>
    <lineage>
        <taxon>Bacteria</taxon>
        <taxon>Pseudomonadati</taxon>
        <taxon>Pseudomonadota</taxon>
        <taxon>Betaproteobacteria</taxon>
        <taxon>Burkholderiales</taxon>
        <taxon>Burkholderiaceae</taxon>
        <taxon>Cupriavidus</taxon>
    </lineage>
</organism>
<keyword evidence="6" id="KW-0574">Periplasm</keyword>
<gene>
    <name evidence="9" type="ORF">P3W85_12445</name>
</gene>
<evidence type="ECO:0000256" key="2">
    <source>
        <dbReference type="ARBA" id="ARBA00005182"/>
    </source>
</evidence>
<proteinExistence type="inferred from homology"/>
<evidence type="ECO:0000256" key="4">
    <source>
        <dbReference type="ARBA" id="ARBA00013964"/>
    </source>
</evidence>
<feature type="signal peptide" evidence="8">
    <location>
        <begin position="1"/>
        <end position="25"/>
    </location>
</feature>
<sequence>MPKLHALRTTLAATLASVAAATVCAAPPATEGVLAQLYAARPPQGSSYVRVLNPDTATATVAVAQGRPQPVGGNGAAATTYAVVKGGQPFTVRLDGKEAATLQVQPDTFTTLLLERTGGKLSMVPLDDGSGNQDALKAELRFYNAIRDCEGAQLALAPSGTPVFQAVKPRSAVHRAINPVSATVTAACGGARSPELALPALQPGDHYSLFLTGSAAKPVLRGQVSRTDPYSR</sequence>
<evidence type="ECO:0000313" key="10">
    <source>
        <dbReference type="Proteomes" id="UP001216674"/>
    </source>
</evidence>
<evidence type="ECO:0000256" key="3">
    <source>
        <dbReference type="ARBA" id="ARBA00010033"/>
    </source>
</evidence>
<evidence type="ECO:0000256" key="7">
    <source>
        <dbReference type="ARBA" id="ARBA00022841"/>
    </source>
</evidence>
<evidence type="ECO:0000256" key="8">
    <source>
        <dbReference type="SAM" id="SignalP"/>
    </source>
</evidence>
<reference evidence="9 10" key="1">
    <citation type="submission" date="2023-03" db="EMBL/GenBank/DDBJ databases">
        <title>Draft assemblies of triclosan tolerant bacteria isolated from returned activated sludge.</title>
        <authorList>
            <person name="Van Hamelsveld S."/>
        </authorList>
    </citation>
    <scope>NUCLEOTIDE SEQUENCE [LARGE SCALE GENOMIC DNA]</scope>
    <source>
        <strain evidence="9 10">GW210010_S58</strain>
    </source>
</reference>
<comment type="similarity">
    <text evidence="3">Belongs to the AlgF family.</text>
</comment>
<keyword evidence="10" id="KW-1185">Reference proteome</keyword>